<sequence length="245" mass="29050">MSTQHDRLIGFRETLAPYPVLEALPGKAVFTAYAERVVLDIMLQFPDKPLVEIHAGRAFSDPLRDILEREGIPYRIYGDGISLGQKDRYYHDLMDEERNFRRLKEVQREKWSLLSLIEYRSVHEAKRVVESFEKQAELYGVEIILGELKDMLQKHYQREKDARQARDEYEEMLTEDVSDELERFLRNKTKLADMFSNIDLYESLKSQYGKLFAKFTRFLLKKSYAEQIENRISETLLRLQVSLLK</sequence>
<keyword evidence="2" id="KW-1185">Reference proteome</keyword>
<comment type="caution">
    <text evidence="1">The sequence shown here is derived from an EMBL/GenBank/DDBJ whole genome shotgun (WGS) entry which is preliminary data.</text>
</comment>
<dbReference type="AlphaFoldDB" id="A0A917G1I5"/>
<protein>
    <submittedName>
        <fullName evidence="1">Uncharacterized protein</fullName>
    </submittedName>
</protein>
<reference evidence="1" key="1">
    <citation type="journal article" date="2014" name="Int. J. Syst. Evol. Microbiol.">
        <title>Complete genome sequence of Corynebacterium casei LMG S-19264T (=DSM 44701T), isolated from a smear-ripened cheese.</title>
        <authorList>
            <consortium name="US DOE Joint Genome Institute (JGI-PGF)"/>
            <person name="Walter F."/>
            <person name="Albersmeier A."/>
            <person name="Kalinowski J."/>
            <person name="Ruckert C."/>
        </authorList>
    </citation>
    <scope>NUCLEOTIDE SEQUENCE</scope>
    <source>
        <strain evidence="1">CGMCC 1.12987</strain>
    </source>
</reference>
<proteinExistence type="predicted"/>
<name>A0A917G1I5_9BACL</name>
<evidence type="ECO:0000313" key="1">
    <source>
        <dbReference type="EMBL" id="GGG17886.1"/>
    </source>
</evidence>
<dbReference type="EMBL" id="BMGR01000014">
    <property type="protein sequence ID" value="GGG17886.1"/>
    <property type="molecule type" value="Genomic_DNA"/>
</dbReference>
<evidence type="ECO:0000313" key="2">
    <source>
        <dbReference type="Proteomes" id="UP000644756"/>
    </source>
</evidence>
<organism evidence="1 2">
    <name type="scientific">Paenibacillus abyssi</name>
    <dbReference type="NCBI Taxonomy" id="1340531"/>
    <lineage>
        <taxon>Bacteria</taxon>
        <taxon>Bacillati</taxon>
        <taxon>Bacillota</taxon>
        <taxon>Bacilli</taxon>
        <taxon>Bacillales</taxon>
        <taxon>Paenibacillaceae</taxon>
        <taxon>Paenibacillus</taxon>
    </lineage>
</organism>
<gene>
    <name evidence="1" type="ORF">GCM10010916_38360</name>
</gene>
<reference evidence="1" key="2">
    <citation type="submission" date="2020-09" db="EMBL/GenBank/DDBJ databases">
        <authorList>
            <person name="Sun Q."/>
            <person name="Zhou Y."/>
        </authorList>
    </citation>
    <scope>NUCLEOTIDE SEQUENCE</scope>
    <source>
        <strain evidence="1">CGMCC 1.12987</strain>
    </source>
</reference>
<accession>A0A917G1I5</accession>
<dbReference type="Proteomes" id="UP000644756">
    <property type="component" value="Unassembled WGS sequence"/>
</dbReference>